<dbReference type="EMBL" id="AGUE01000138">
    <property type="protein sequence ID" value="EHK98720.1"/>
    <property type="molecule type" value="Genomic_DNA"/>
</dbReference>
<dbReference type="HOGENOM" id="CLU_2722460_0_0_1"/>
<keyword evidence="2" id="KW-1185">Reference proteome</keyword>
<reference evidence="1 2" key="1">
    <citation type="journal article" date="2012" name="Eukaryot. Cell">
        <title>Genome sequence of the fungus Glarea lozoyensis: the first genome sequence of a species from the Helotiaceae family.</title>
        <authorList>
            <person name="Youssar L."/>
            <person name="Gruening B.A."/>
            <person name="Erxleben A."/>
            <person name="Guenther S."/>
            <person name="Huettel W."/>
        </authorList>
    </citation>
    <scope>NUCLEOTIDE SEQUENCE [LARGE SCALE GENOMIC DNA]</scope>
    <source>
        <strain evidence="2">ATCC 74030 / MF5533</strain>
    </source>
</reference>
<evidence type="ECO:0000313" key="1">
    <source>
        <dbReference type="EMBL" id="EHK98720.1"/>
    </source>
</evidence>
<protein>
    <submittedName>
        <fullName evidence="1">Uncharacterized protein</fullName>
    </submittedName>
</protein>
<proteinExistence type="predicted"/>
<comment type="caution">
    <text evidence="1">The sequence shown here is derived from an EMBL/GenBank/DDBJ whole genome shotgun (WGS) entry which is preliminary data.</text>
</comment>
<name>H0ERZ6_GLAL7</name>
<organism evidence="1 2">
    <name type="scientific">Glarea lozoyensis (strain ATCC 74030 / MF5533)</name>
    <dbReference type="NCBI Taxonomy" id="1104152"/>
    <lineage>
        <taxon>Eukaryota</taxon>
        <taxon>Fungi</taxon>
        <taxon>Dikarya</taxon>
        <taxon>Ascomycota</taxon>
        <taxon>Pezizomycotina</taxon>
        <taxon>Leotiomycetes</taxon>
        <taxon>Helotiales</taxon>
        <taxon>Helotiaceae</taxon>
        <taxon>Glarea</taxon>
    </lineage>
</organism>
<sequence length="72" mass="8122">MTCRDDRASFEICPVGTRRNESQMAIIYAEAWYSKCAENGFEKSRRNSGRFAAEFAKCGRGKELIEHPSSVA</sequence>
<dbReference type="InParanoid" id="H0ERZ6"/>
<gene>
    <name evidence="1" type="ORF">M7I_5468</name>
</gene>
<accession>H0ERZ6</accession>
<evidence type="ECO:0000313" key="2">
    <source>
        <dbReference type="Proteomes" id="UP000005446"/>
    </source>
</evidence>
<dbReference type="Proteomes" id="UP000005446">
    <property type="component" value="Unassembled WGS sequence"/>
</dbReference>
<dbReference type="AlphaFoldDB" id="H0ERZ6"/>